<reference evidence="1 2" key="1">
    <citation type="submission" date="2016-08" db="EMBL/GenBank/DDBJ databases">
        <title>Analysis of Carbohydrate Active Enzymes in Thermogemmatispora T81 Reveals Carbohydrate Degradation Ability.</title>
        <authorList>
            <person name="Tomazini A."/>
            <person name="Lal S."/>
            <person name="Stott M."/>
            <person name="Henrissat B."/>
            <person name="Polikarpov I."/>
            <person name="Sparling R."/>
            <person name="Levin D.B."/>
        </authorList>
    </citation>
    <scope>NUCLEOTIDE SEQUENCE [LARGE SCALE GENOMIC DNA]</scope>
    <source>
        <strain evidence="1 2">T81</strain>
    </source>
</reference>
<name>A0A328VI23_9CHLR</name>
<dbReference type="EMBL" id="MCIF01000002">
    <property type="protein sequence ID" value="RAQ97416.1"/>
    <property type="molecule type" value="Genomic_DNA"/>
</dbReference>
<dbReference type="RefSeq" id="WP_112431763.1">
    <property type="nucleotide sequence ID" value="NZ_MCIF01000002.1"/>
</dbReference>
<evidence type="ECO:0000313" key="2">
    <source>
        <dbReference type="Proteomes" id="UP000248706"/>
    </source>
</evidence>
<dbReference type="OrthoDB" id="159241at2"/>
<dbReference type="Proteomes" id="UP000248706">
    <property type="component" value="Unassembled WGS sequence"/>
</dbReference>
<organism evidence="1 2">
    <name type="scientific">Thermogemmatispora tikiterensis</name>
    <dbReference type="NCBI Taxonomy" id="1825093"/>
    <lineage>
        <taxon>Bacteria</taxon>
        <taxon>Bacillati</taxon>
        <taxon>Chloroflexota</taxon>
        <taxon>Ktedonobacteria</taxon>
        <taxon>Thermogemmatisporales</taxon>
        <taxon>Thermogemmatisporaceae</taxon>
        <taxon>Thermogemmatispora</taxon>
    </lineage>
</organism>
<sequence>MRLEEHVAFSTAAALVALPWLKEEVWLPYAASILIDVDHYLEFVAARRRLSLREALRYLRTPQRQRGPLPKPLHQPWTLTALAALAALTRQRWLWLVLAGMLFHVGLDACNNQLVRHIQGQLQQEAAGRCPRCARETTRLELHARRPLRTLLARYRRANYVVLCPECHRLVHQQRQRLITTSKPARLAPAQ</sequence>
<proteinExistence type="predicted"/>
<dbReference type="InterPro" id="IPR003615">
    <property type="entry name" value="HNH_nuc"/>
</dbReference>
<gene>
    <name evidence="1" type="ORF">A4R35_17900</name>
</gene>
<comment type="caution">
    <text evidence="1">The sequence shown here is derived from an EMBL/GenBank/DDBJ whole genome shotgun (WGS) entry which is preliminary data.</text>
</comment>
<evidence type="ECO:0000313" key="1">
    <source>
        <dbReference type="EMBL" id="RAQ97416.1"/>
    </source>
</evidence>
<protein>
    <submittedName>
        <fullName evidence="1">Uncharacterized protein</fullName>
    </submittedName>
</protein>
<dbReference type="CDD" id="cd00085">
    <property type="entry name" value="HNHc"/>
    <property type="match status" value="1"/>
</dbReference>
<keyword evidence="2" id="KW-1185">Reference proteome</keyword>
<accession>A0A328VI23</accession>
<dbReference type="AlphaFoldDB" id="A0A328VI23"/>